<organism evidence="4 5">
    <name type="scientific">Photobacterium lutimaris</name>
    <dbReference type="NCBI Taxonomy" id="388278"/>
    <lineage>
        <taxon>Bacteria</taxon>
        <taxon>Pseudomonadati</taxon>
        <taxon>Pseudomonadota</taxon>
        <taxon>Gammaproteobacteria</taxon>
        <taxon>Vibrionales</taxon>
        <taxon>Vibrionaceae</taxon>
        <taxon>Photobacterium</taxon>
    </lineage>
</organism>
<dbReference type="Gene3D" id="3.40.720.10">
    <property type="entry name" value="Alkaline Phosphatase, subunit A"/>
    <property type="match status" value="1"/>
</dbReference>
<proteinExistence type="inferred from homology"/>
<accession>A0A2T3J2M9</accession>
<comment type="similarity">
    <text evidence="1">Belongs to the sulfatase family.</text>
</comment>
<dbReference type="Proteomes" id="UP000241222">
    <property type="component" value="Unassembled WGS sequence"/>
</dbReference>
<dbReference type="RefSeq" id="WP_107346910.1">
    <property type="nucleotide sequence ID" value="NZ_PYMH01000001.1"/>
</dbReference>
<evidence type="ECO:0000256" key="1">
    <source>
        <dbReference type="ARBA" id="ARBA00008779"/>
    </source>
</evidence>
<dbReference type="InterPro" id="IPR017850">
    <property type="entry name" value="Alkaline_phosphatase_core_sf"/>
</dbReference>
<keyword evidence="2" id="KW-0378">Hydrolase</keyword>
<dbReference type="InterPro" id="IPR050738">
    <property type="entry name" value="Sulfatase"/>
</dbReference>
<dbReference type="PANTHER" id="PTHR42693">
    <property type="entry name" value="ARYLSULFATASE FAMILY MEMBER"/>
    <property type="match status" value="1"/>
</dbReference>
<gene>
    <name evidence="4" type="ORF">C9I99_00600</name>
</gene>
<keyword evidence="5" id="KW-1185">Reference proteome</keyword>
<dbReference type="GO" id="GO:0004065">
    <property type="term" value="F:arylsulfatase activity"/>
    <property type="evidence" value="ECO:0007669"/>
    <property type="project" value="TreeGrafter"/>
</dbReference>
<dbReference type="AlphaFoldDB" id="A0A2T3J2M9"/>
<protein>
    <recommendedName>
        <fullName evidence="3">Sulfatase N-terminal domain-containing protein</fullName>
    </recommendedName>
</protein>
<evidence type="ECO:0000313" key="4">
    <source>
        <dbReference type="EMBL" id="PSU35554.1"/>
    </source>
</evidence>
<reference evidence="4 5" key="1">
    <citation type="submission" date="2018-03" db="EMBL/GenBank/DDBJ databases">
        <title>Whole genome sequencing of Histamine producing bacteria.</title>
        <authorList>
            <person name="Butler K."/>
        </authorList>
    </citation>
    <scope>NUCLEOTIDE SEQUENCE [LARGE SCALE GENOMIC DNA]</scope>
    <source>
        <strain evidence="4 5">JCM 13586</strain>
    </source>
</reference>
<evidence type="ECO:0000259" key="3">
    <source>
        <dbReference type="Pfam" id="PF00884"/>
    </source>
</evidence>
<dbReference type="Pfam" id="PF00884">
    <property type="entry name" value="Sulfatase"/>
    <property type="match status" value="1"/>
</dbReference>
<dbReference type="SUPFAM" id="SSF53649">
    <property type="entry name" value="Alkaline phosphatase-like"/>
    <property type="match status" value="1"/>
</dbReference>
<sequence length="494" mass="56481">MTIKPNIFVFMTDQQRGDTLTDPRIIMPNIRSLMREGVHFENTYCPSPHCCPSRASFFTGLYPSQHGVWNNVCVQNTLSKGLNPGTELFPSLLDAKGYDMYYAGKWHVCSQTGPEDYGFKELHVTNNKITKDDPTIALMSPGWEMYQNLAAQLETQETAPKKEGEIRRKGYPEYVHYGLDENPFDDMGVIDSALSQIANIEDGGAPWMMYIGTLGPHDPYIVPQRFLDMYKDIEIALTDIHFDTLKDKPTLYRRTQRLFNQLSIKEKKEAIRHYMAFCTYEDYLFGLVLDQLKTREDYNDTLILFTSDHGDYNGEHGLWCKGLPAFKGGYHIPAVMSWKNGIKNPGRTVAEFVSLADFSPTFTELLGEDVAENVVGQSLLPFINDTKPSEWRDYMFTQTNGNEVYGIQRTVFNHSWKLVHNTFDEDELYDLANDPDELTNLFGSESDLTQQAKKELFKQMWSFASKTEDQSLNPYIMVGLAEFGPAYAYSTQEG</sequence>
<dbReference type="PANTHER" id="PTHR42693:SF53">
    <property type="entry name" value="ENDO-4-O-SULFATASE"/>
    <property type="match status" value="1"/>
</dbReference>
<dbReference type="CDD" id="cd16033">
    <property type="entry name" value="sulfatase_like"/>
    <property type="match status" value="1"/>
</dbReference>
<evidence type="ECO:0000256" key="2">
    <source>
        <dbReference type="ARBA" id="ARBA00022801"/>
    </source>
</evidence>
<name>A0A2T3J2M9_9GAMM</name>
<dbReference type="OrthoDB" id="9803751at2"/>
<evidence type="ECO:0000313" key="5">
    <source>
        <dbReference type="Proteomes" id="UP000241222"/>
    </source>
</evidence>
<dbReference type="InterPro" id="IPR000917">
    <property type="entry name" value="Sulfatase_N"/>
</dbReference>
<dbReference type="EMBL" id="PYMH01000001">
    <property type="protein sequence ID" value="PSU35554.1"/>
    <property type="molecule type" value="Genomic_DNA"/>
</dbReference>
<feature type="domain" description="Sulfatase N-terminal" evidence="3">
    <location>
        <begin position="5"/>
        <end position="367"/>
    </location>
</feature>
<comment type="caution">
    <text evidence="4">The sequence shown here is derived from an EMBL/GenBank/DDBJ whole genome shotgun (WGS) entry which is preliminary data.</text>
</comment>